<keyword evidence="3" id="KW-1185">Reference proteome</keyword>
<accession>A0AAU9IUB6</accession>
<proteinExistence type="predicted"/>
<feature type="transmembrane region" description="Helical" evidence="1">
    <location>
        <begin position="172"/>
        <end position="191"/>
    </location>
</feature>
<organism evidence="2 3">
    <name type="scientific">Blepharisma stoltei</name>
    <dbReference type="NCBI Taxonomy" id="1481888"/>
    <lineage>
        <taxon>Eukaryota</taxon>
        <taxon>Sar</taxon>
        <taxon>Alveolata</taxon>
        <taxon>Ciliophora</taxon>
        <taxon>Postciliodesmatophora</taxon>
        <taxon>Heterotrichea</taxon>
        <taxon>Heterotrichida</taxon>
        <taxon>Blepharismidae</taxon>
        <taxon>Blepharisma</taxon>
    </lineage>
</organism>
<sequence>MNNHDMIWKVQTYINITHFWVMAINAVACTYYLCRNPSRYFNLRKPTHVQDPVPWFLFLGIAVLPLYYACETITTSFLCAFVMRSACMYTNHHVLTVNLFLVLFHYKFYNGPLLLTIGTHGLMNVGYYYNKFLQIFMCKWYMITSLLDLIYLSFTIYLFWSNKKIRWMGAQILTFLMLIILNNTLTPELVALCKKNEDEEDIESNTDWLEYSLNISLAALIVFLSWRFTKKEENSND</sequence>
<keyword evidence="1" id="KW-1133">Transmembrane helix</keyword>
<protein>
    <submittedName>
        <fullName evidence="2">Uncharacterized protein</fullName>
    </submittedName>
</protein>
<feature type="transmembrane region" description="Helical" evidence="1">
    <location>
        <begin position="141"/>
        <end position="160"/>
    </location>
</feature>
<keyword evidence="1" id="KW-0812">Transmembrane</keyword>
<comment type="caution">
    <text evidence="2">The sequence shown here is derived from an EMBL/GenBank/DDBJ whole genome shotgun (WGS) entry which is preliminary data.</text>
</comment>
<feature type="transmembrane region" description="Helical" evidence="1">
    <location>
        <begin position="55"/>
        <end position="83"/>
    </location>
</feature>
<feature type="transmembrane region" description="Helical" evidence="1">
    <location>
        <begin position="12"/>
        <end position="34"/>
    </location>
</feature>
<dbReference type="EMBL" id="CAJZBQ010000016">
    <property type="protein sequence ID" value="CAG9316719.1"/>
    <property type="molecule type" value="Genomic_DNA"/>
</dbReference>
<dbReference type="AlphaFoldDB" id="A0AAU9IUB6"/>
<evidence type="ECO:0000256" key="1">
    <source>
        <dbReference type="SAM" id="Phobius"/>
    </source>
</evidence>
<evidence type="ECO:0000313" key="2">
    <source>
        <dbReference type="EMBL" id="CAG9316719.1"/>
    </source>
</evidence>
<dbReference type="Proteomes" id="UP001162131">
    <property type="component" value="Unassembled WGS sequence"/>
</dbReference>
<gene>
    <name evidence="2" type="ORF">BSTOLATCC_MIC16824</name>
</gene>
<evidence type="ECO:0000313" key="3">
    <source>
        <dbReference type="Proteomes" id="UP001162131"/>
    </source>
</evidence>
<feature type="transmembrane region" description="Helical" evidence="1">
    <location>
        <begin position="211"/>
        <end position="229"/>
    </location>
</feature>
<name>A0AAU9IUB6_9CILI</name>
<reference evidence="2" key="1">
    <citation type="submission" date="2021-09" db="EMBL/GenBank/DDBJ databases">
        <authorList>
            <consortium name="AG Swart"/>
            <person name="Singh M."/>
            <person name="Singh A."/>
            <person name="Seah K."/>
            <person name="Emmerich C."/>
        </authorList>
    </citation>
    <scope>NUCLEOTIDE SEQUENCE</scope>
    <source>
        <strain evidence="2">ATCC30299</strain>
    </source>
</reference>
<keyword evidence="1" id="KW-0472">Membrane</keyword>